<comment type="caution">
    <text evidence="6">The sequence shown here is derived from an EMBL/GenBank/DDBJ whole genome shotgun (WGS) entry which is preliminary data.</text>
</comment>
<feature type="transmembrane region" description="Helical" evidence="4">
    <location>
        <begin position="324"/>
        <end position="343"/>
    </location>
</feature>
<feature type="transmembrane region" description="Helical" evidence="4">
    <location>
        <begin position="53"/>
        <end position="73"/>
    </location>
</feature>
<evidence type="ECO:0000313" key="6">
    <source>
        <dbReference type="EMBL" id="MCL6741333.1"/>
    </source>
</evidence>
<sequence length="436" mass="44958">MQLLPDRPRVAGSALTTRHFLLLYAAMLVAAAGNTALQSVMPAIGREIGIADFWVTVSYTWSAVLWVLLAPYWARASDTHGRKALTLVGVGGFIISMTLCGLALLAGLKGVLAGALTFGTFAICRAIYGSLGSATPSATQAYLASRTRRTARVEALSALSSSFSLGTIVGPALAPLFVLPLVGLAGPLFVFAAIAIVVFAAIVVGLPDDTKPRHGRRSGHGAAMSYPSLASPPTGASVIAATRPKGKPLKWSDSRIRNWILAGVIAGHAQAATLGCIGFFVIDRLHLAPHGSEEEISIVMMAGAGATLAAQWGLIPRLRLRPRALILWGATIAACGLIITMLANDLYGIVLGFGLTSLGFGFTRPGFTGGASLAVPLAEQGGVAGVITAANGVAYILAPGIGMLLYAADPHWPFIAGAALLLGLLLWGRGRLATPA</sequence>
<dbReference type="Proteomes" id="UP001165383">
    <property type="component" value="Unassembled WGS sequence"/>
</dbReference>
<feature type="transmembrane region" description="Helical" evidence="4">
    <location>
        <begin position="85"/>
        <end position="106"/>
    </location>
</feature>
<evidence type="ECO:0000313" key="7">
    <source>
        <dbReference type="Proteomes" id="UP001165383"/>
    </source>
</evidence>
<dbReference type="InterPro" id="IPR036259">
    <property type="entry name" value="MFS_trans_sf"/>
</dbReference>
<dbReference type="SUPFAM" id="SSF103473">
    <property type="entry name" value="MFS general substrate transporter"/>
    <property type="match status" value="1"/>
</dbReference>
<proteinExistence type="predicted"/>
<feature type="transmembrane region" description="Helical" evidence="4">
    <location>
        <begin position="155"/>
        <end position="178"/>
    </location>
</feature>
<evidence type="ECO:0000256" key="2">
    <source>
        <dbReference type="ARBA" id="ARBA00022989"/>
    </source>
</evidence>
<name>A0ABT0SAC7_9SPHN</name>
<feature type="transmembrane region" description="Helical" evidence="4">
    <location>
        <begin position="184"/>
        <end position="207"/>
    </location>
</feature>
<keyword evidence="3 4" id="KW-0472">Membrane</keyword>
<feature type="transmembrane region" description="Helical" evidence="4">
    <location>
        <begin position="349"/>
        <end position="375"/>
    </location>
</feature>
<feature type="transmembrane region" description="Helical" evidence="4">
    <location>
        <begin position="296"/>
        <end position="315"/>
    </location>
</feature>
<evidence type="ECO:0000256" key="3">
    <source>
        <dbReference type="ARBA" id="ARBA00023136"/>
    </source>
</evidence>
<dbReference type="PANTHER" id="PTHR23546:SF1">
    <property type="entry name" value="MEMBRANE PROTEIN"/>
    <property type="match status" value="1"/>
</dbReference>
<evidence type="ECO:0000256" key="4">
    <source>
        <dbReference type="SAM" id="Phobius"/>
    </source>
</evidence>
<reference evidence="6" key="1">
    <citation type="submission" date="2022-05" db="EMBL/GenBank/DDBJ databases">
        <authorList>
            <person name="Jo J.-H."/>
            <person name="Im W.-T."/>
        </authorList>
    </citation>
    <scope>NUCLEOTIDE SEQUENCE</scope>
    <source>
        <strain evidence="6">RB56-2</strain>
    </source>
</reference>
<evidence type="ECO:0000259" key="5">
    <source>
        <dbReference type="PROSITE" id="PS50850"/>
    </source>
</evidence>
<feature type="transmembrane region" description="Helical" evidence="4">
    <location>
        <begin position="112"/>
        <end position="134"/>
    </location>
</feature>
<dbReference type="EMBL" id="JAMGBB010000001">
    <property type="protein sequence ID" value="MCL6741333.1"/>
    <property type="molecule type" value="Genomic_DNA"/>
</dbReference>
<feature type="transmembrane region" description="Helical" evidence="4">
    <location>
        <begin position="382"/>
        <end position="406"/>
    </location>
</feature>
<keyword evidence="2 4" id="KW-1133">Transmembrane helix</keyword>
<feature type="transmembrane region" description="Helical" evidence="4">
    <location>
        <begin position="259"/>
        <end position="281"/>
    </location>
</feature>
<dbReference type="InterPro" id="IPR011701">
    <property type="entry name" value="MFS"/>
</dbReference>
<dbReference type="Gene3D" id="1.20.1250.20">
    <property type="entry name" value="MFS general substrate transporter like domains"/>
    <property type="match status" value="1"/>
</dbReference>
<dbReference type="RefSeq" id="WP_249915727.1">
    <property type="nucleotide sequence ID" value="NZ_JAMGBB010000001.1"/>
</dbReference>
<dbReference type="Pfam" id="PF07690">
    <property type="entry name" value="MFS_1"/>
    <property type="match status" value="1"/>
</dbReference>
<protein>
    <submittedName>
        <fullName evidence="6">MFS transporter</fullName>
    </submittedName>
</protein>
<accession>A0ABT0SAC7</accession>
<gene>
    <name evidence="6" type="ORF">LZ518_09350</name>
</gene>
<feature type="transmembrane region" description="Helical" evidence="4">
    <location>
        <begin position="21"/>
        <end position="41"/>
    </location>
</feature>
<feature type="domain" description="Major facilitator superfamily (MFS) profile" evidence="5">
    <location>
        <begin position="19"/>
        <end position="435"/>
    </location>
</feature>
<dbReference type="PANTHER" id="PTHR23546">
    <property type="entry name" value="TRANSPORT PROTEIN"/>
    <property type="match status" value="1"/>
</dbReference>
<feature type="transmembrane region" description="Helical" evidence="4">
    <location>
        <begin position="412"/>
        <end position="428"/>
    </location>
</feature>
<keyword evidence="7" id="KW-1185">Reference proteome</keyword>
<evidence type="ECO:0000256" key="1">
    <source>
        <dbReference type="ARBA" id="ARBA00022692"/>
    </source>
</evidence>
<organism evidence="6 7">
    <name type="scientific">Sphingomonas brevis</name>
    <dbReference type="NCBI Taxonomy" id="2908206"/>
    <lineage>
        <taxon>Bacteria</taxon>
        <taxon>Pseudomonadati</taxon>
        <taxon>Pseudomonadota</taxon>
        <taxon>Alphaproteobacteria</taxon>
        <taxon>Sphingomonadales</taxon>
        <taxon>Sphingomonadaceae</taxon>
        <taxon>Sphingomonas</taxon>
    </lineage>
</organism>
<dbReference type="InterPro" id="IPR020846">
    <property type="entry name" value="MFS_dom"/>
</dbReference>
<dbReference type="PROSITE" id="PS50850">
    <property type="entry name" value="MFS"/>
    <property type="match status" value="1"/>
</dbReference>
<keyword evidence="1 4" id="KW-0812">Transmembrane</keyword>